<keyword evidence="2" id="KW-0547">Nucleotide-binding</keyword>
<dbReference type="InterPro" id="IPR003593">
    <property type="entry name" value="AAA+_ATPase"/>
</dbReference>
<evidence type="ECO:0000313" key="5">
    <source>
        <dbReference type="EMBL" id="MDZ5461768.1"/>
    </source>
</evidence>
<dbReference type="EMBL" id="JAXOJX010000176">
    <property type="protein sequence ID" value="MDZ5461768.1"/>
    <property type="molecule type" value="Genomic_DNA"/>
</dbReference>
<comment type="caution">
    <text evidence="5">The sequence shown here is derived from an EMBL/GenBank/DDBJ whole genome shotgun (WGS) entry which is preliminary data.</text>
</comment>
<organism evidence="5 6">
    <name type="scientific">Azohydromonas lata</name>
    <dbReference type="NCBI Taxonomy" id="45677"/>
    <lineage>
        <taxon>Bacteria</taxon>
        <taxon>Pseudomonadati</taxon>
        <taxon>Pseudomonadota</taxon>
        <taxon>Betaproteobacteria</taxon>
        <taxon>Burkholderiales</taxon>
        <taxon>Sphaerotilaceae</taxon>
        <taxon>Azohydromonas</taxon>
    </lineage>
</organism>
<protein>
    <submittedName>
        <fullName evidence="5">ATP-binding protein</fullName>
    </submittedName>
</protein>
<dbReference type="InterPro" id="IPR027417">
    <property type="entry name" value="P-loop_NTPase"/>
</dbReference>
<gene>
    <name evidence="5" type="ORF">SM757_34870</name>
</gene>
<dbReference type="SMART" id="SM00382">
    <property type="entry name" value="AAA"/>
    <property type="match status" value="1"/>
</dbReference>
<dbReference type="SUPFAM" id="SSF52540">
    <property type="entry name" value="P-loop containing nucleoside triphosphate hydrolases"/>
    <property type="match status" value="1"/>
</dbReference>
<evidence type="ECO:0000256" key="2">
    <source>
        <dbReference type="ARBA" id="ARBA00022741"/>
    </source>
</evidence>
<dbReference type="RefSeq" id="WP_322468845.1">
    <property type="nucleotide sequence ID" value="NZ_JAXOJX010000176.1"/>
</dbReference>
<accession>A0ABU5IS98</accession>
<evidence type="ECO:0000259" key="4">
    <source>
        <dbReference type="SMART" id="SM00382"/>
    </source>
</evidence>
<dbReference type="Gene3D" id="3.40.50.300">
    <property type="entry name" value="P-loop containing nucleotide triphosphate hydrolases"/>
    <property type="match status" value="1"/>
</dbReference>
<feature type="non-terminal residue" evidence="5">
    <location>
        <position position="1"/>
    </location>
</feature>
<evidence type="ECO:0000313" key="6">
    <source>
        <dbReference type="Proteomes" id="UP001293718"/>
    </source>
</evidence>
<evidence type="ECO:0000256" key="3">
    <source>
        <dbReference type="ARBA" id="ARBA00022840"/>
    </source>
</evidence>
<dbReference type="Pfam" id="PF00004">
    <property type="entry name" value="AAA"/>
    <property type="match status" value="1"/>
</dbReference>
<keyword evidence="6" id="KW-1185">Reference proteome</keyword>
<dbReference type="PANTHER" id="PTHR23073">
    <property type="entry name" value="26S PROTEASOME REGULATORY SUBUNIT"/>
    <property type="match status" value="1"/>
</dbReference>
<sequence length="242" mass="26222">ELNALLQRCRARDGLADDLGAAARTRYRPGVRALLVGPSGTGKTLAAGWLATRLGLPLYRVDMANVSSKYIGETEKHLAELFARAEHAEVVLLFDEADALFGKRTETRDAHDRYANQQTNYLLQRVEAFDGIALLTSNSRARFDSAFTRRFDAIVEFTPPTPAERRVLWLAHLGSAHALDITALNRLAAGCDLAGGHIRNVVLAAQALSADAPIAWPALLPALAAEYRKLGKPLPTALASES</sequence>
<dbReference type="Proteomes" id="UP001293718">
    <property type="component" value="Unassembled WGS sequence"/>
</dbReference>
<evidence type="ECO:0000256" key="1">
    <source>
        <dbReference type="ARBA" id="ARBA00006914"/>
    </source>
</evidence>
<dbReference type="InterPro" id="IPR003959">
    <property type="entry name" value="ATPase_AAA_core"/>
</dbReference>
<dbReference type="GO" id="GO:0005524">
    <property type="term" value="F:ATP binding"/>
    <property type="evidence" value="ECO:0007669"/>
    <property type="project" value="UniProtKB-KW"/>
</dbReference>
<name>A0ABU5IS98_9BURK</name>
<feature type="domain" description="AAA+ ATPase" evidence="4">
    <location>
        <begin position="29"/>
        <end position="161"/>
    </location>
</feature>
<dbReference type="CDD" id="cd19481">
    <property type="entry name" value="RecA-like_protease"/>
    <property type="match status" value="1"/>
</dbReference>
<dbReference type="InterPro" id="IPR050221">
    <property type="entry name" value="26S_Proteasome_ATPase"/>
</dbReference>
<keyword evidence="3 5" id="KW-0067">ATP-binding</keyword>
<reference evidence="5 6" key="1">
    <citation type="submission" date="2023-11" db="EMBL/GenBank/DDBJ databases">
        <title>Draft genome of Azohydromonas lata strain H1 (DSM1123), a polyhydroxyalkanoate producer.</title>
        <authorList>
            <person name="Traversa D."/>
            <person name="D'Addabbo P."/>
            <person name="Pazzani C."/>
            <person name="Manzari C."/>
            <person name="Chiara M."/>
            <person name="Scrascia M."/>
        </authorList>
    </citation>
    <scope>NUCLEOTIDE SEQUENCE [LARGE SCALE GENOMIC DNA]</scope>
    <source>
        <strain evidence="5 6">H1</strain>
    </source>
</reference>
<comment type="similarity">
    <text evidence="1">Belongs to the AAA ATPase family.</text>
</comment>
<proteinExistence type="inferred from homology"/>